<dbReference type="InterPro" id="IPR053052">
    <property type="entry name" value="Imprinting_Balance_Reg"/>
</dbReference>
<dbReference type="STRING" id="35608.A0A2U1M7J4"/>
<organism evidence="2 3">
    <name type="scientific">Artemisia annua</name>
    <name type="common">Sweet wormwood</name>
    <dbReference type="NCBI Taxonomy" id="35608"/>
    <lineage>
        <taxon>Eukaryota</taxon>
        <taxon>Viridiplantae</taxon>
        <taxon>Streptophyta</taxon>
        <taxon>Embryophyta</taxon>
        <taxon>Tracheophyta</taxon>
        <taxon>Spermatophyta</taxon>
        <taxon>Magnoliopsida</taxon>
        <taxon>eudicotyledons</taxon>
        <taxon>Gunneridae</taxon>
        <taxon>Pentapetalae</taxon>
        <taxon>asterids</taxon>
        <taxon>campanulids</taxon>
        <taxon>Asterales</taxon>
        <taxon>Asteraceae</taxon>
        <taxon>Asteroideae</taxon>
        <taxon>Anthemideae</taxon>
        <taxon>Artemisiinae</taxon>
        <taxon>Artemisia</taxon>
    </lineage>
</organism>
<comment type="caution">
    <text evidence="2">The sequence shown here is derived from an EMBL/GenBank/DDBJ whole genome shotgun (WGS) entry which is preliminary data.</text>
</comment>
<protein>
    <submittedName>
        <fullName evidence="2">Chaperone DnaJ-domain superfamily protein</fullName>
    </submittedName>
</protein>
<feature type="compositionally biased region" description="Basic residues" evidence="1">
    <location>
        <begin position="17"/>
        <end position="27"/>
    </location>
</feature>
<dbReference type="PANTHER" id="PTHR45496:SF23">
    <property type="entry name" value="DNAJ DOMAIN, CHAPERONE J-DOMAIN SUPERFAMILY"/>
    <property type="match status" value="1"/>
</dbReference>
<evidence type="ECO:0000313" key="3">
    <source>
        <dbReference type="Proteomes" id="UP000245207"/>
    </source>
</evidence>
<keyword evidence="3" id="KW-1185">Reference proteome</keyword>
<accession>A0A2U1M7J4</accession>
<feature type="region of interest" description="Disordered" evidence="1">
    <location>
        <begin position="17"/>
        <end position="38"/>
    </location>
</feature>
<evidence type="ECO:0000313" key="2">
    <source>
        <dbReference type="EMBL" id="PWA57219.1"/>
    </source>
</evidence>
<dbReference type="InterPro" id="IPR036869">
    <property type="entry name" value="J_dom_sf"/>
</dbReference>
<dbReference type="SUPFAM" id="SSF46565">
    <property type="entry name" value="Chaperone J-domain"/>
    <property type="match status" value="1"/>
</dbReference>
<reference evidence="2 3" key="1">
    <citation type="journal article" date="2018" name="Mol. Plant">
        <title>The genome of Artemisia annua provides insight into the evolution of Asteraceae family and artemisinin biosynthesis.</title>
        <authorList>
            <person name="Shen Q."/>
            <person name="Zhang L."/>
            <person name="Liao Z."/>
            <person name="Wang S."/>
            <person name="Yan T."/>
            <person name="Shi P."/>
            <person name="Liu M."/>
            <person name="Fu X."/>
            <person name="Pan Q."/>
            <person name="Wang Y."/>
            <person name="Lv Z."/>
            <person name="Lu X."/>
            <person name="Zhang F."/>
            <person name="Jiang W."/>
            <person name="Ma Y."/>
            <person name="Chen M."/>
            <person name="Hao X."/>
            <person name="Li L."/>
            <person name="Tang Y."/>
            <person name="Lv G."/>
            <person name="Zhou Y."/>
            <person name="Sun X."/>
            <person name="Brodelius P.E."/>
            <person name="Rose J.K.C."/>
            <person name="Tang K."/>
        </authorList>
    </citation>
    <scope>NUCLEOTIDE SEQUENCE [LARGE SCALE GENOMIC DNA]</scope>
    <source>
        <strain evidence="3">cv. Huhao1</strain>
        <tissue evidence="2">Leaf</tissue>
    </source>
</reference>
<dbReference type="EMBL" id="PKPP01006230">
    <property type="protein sequence ID" value="PWA57219.1"/>
    <property type="molecule type" value="Genomic_DNA"/>
</dbReference>
<proteinExistence type="predicted"/>
<dbReference type="AlphaFoldDB" id="A0A2U1M7J4"/>
<sequence>MSGSDILKQLRGSRFKYGKSTKSIKKRTRDDVGYSTSSPLHVTNDDSSALDDIESFIEEDIDGDNQVPFLEKNNFDKEVLSLAIGPSNVAKQCNGFITNGFRFLTKSHEEFKKCQNSGIMVEVEGGNYYGKLTSIIELEYAVWRSPCVAWKSYIMERLHLILGFGKYQVLVPRYCTDTKLITQQFNKFYKLLNPSVNKYAFADEALSSLFSAWNVLSNRVKKMEFDEKLRKAVKDGEDEKVFWTVCPYCWYVYEYDRVYLGVFMRCCNEKCGRAFTCVEIDKPPEEVLSEGGGNGSITMNLSVSPETVNQKLFAPSASYRASMSTVAIKVDGISESVSLTEHFVIWVYFGLTGVSIAEVVHGGIECAQMIPCSCFSEPDLCLVPTMFFSCIWYDVCVIVSLSSLQSGIEHSLSMIKGSRLDYISYQTDFSGRLWPLTLPL</sequence>
<dbReference type="OrthoDB" id="897132at2759"/>
<gene>
    <name evidence="2" type="ORF">CTI12_AA409380</name>
</gene>
<dbReference type="PANTHER" id="PTHR45496">
    <property type="entry name" value="CHAPERONE DNAJ-DOMAIN SUPERFAMILY PROTEIN"/>
    <property type="match status" value="1"/>
</dbReference>
<name>A0A2U1M7J4_ARTAN</name>
<dbReference type="Proteomes" id="UP000245207">
    <property type="component" value="Unassembled WGS sequence"/>
</dbReference>
<evidence type="ECO:0000256" key="1">
    <source>
        <dbReference type="SAM" id="MobiDB-lite"/>
    </source>
</evidence>